<dbReference type="Pfam" id="PF00376">
    <property type="entry name" value="MerR"/>
    <property type="match status" value="1"/>
</dbReference>
<dbReference type="PRINTS" id="PR00040">
    <property type="entry name" value="HTHMERR"/>
</dbReference>
<dbReference type="InterPro" id="IPR015358">
    <property type="entry name" value="Tscrpt_reg_MerR_DNA-bd"/>
</dbReference>
<dbReference type="Pfam" id="PF09278">
    <property type="entry name" value="MerR-DNA-bind"/>
    <property type="match status" value="1"/>
</dbReference>
<evidence type="ECO:0000256" key="2">
    <source>
        <dbReference type="ARBA" id="ARBA00022723"/>
    </source>
</evidence>
<evidence type="ECO:0000256" key="4">
    <source>
        <dbReference type="ARBA" id="ARBA00023014"/>
    </source>
</evidence>
<evidence type="ECO:0000256" key="5">
    <source>
        <dbReference type="ARBA" id="ARBA00023015"/>
    </source>
</evidence>
<comment type="caution">
    <text evidence="9">The sequence shown here is derived from an EMBL/GenBank/DDBJ whole genome shotgun (WGS) entry which is preliminary data.</text>
</comment>
<evidence type="ECO:0000256" key="7">
    <source>
        <dbReference type="ARBA" id="ARBA00023163"/>
    </source>
</evidence>
<gene>
    <name evidence="9" type="ORF">BJZ21_000680</name>
</gene>
<evidence type="ECO:0000256" key="1">
    <source>
        <dbReference type="ARBA" id="ARBA00022714"/>
    </source>
</evidence>
<keyword evidence="1" id="KW-0001">2Fe-2S</keyword>
<keyword evidence="10" id="KW-1185">Reference proteome</keyword>
<dbReference type="PANTHER" id="PTHR30204:SF0">
    <property type="entry name" value="REDOX-SENSITIVE TRANSCRIPTIONAL ACTIVATOR SOXR"/>
    <property type="match status" value="1"/>
</dbReference>
<keyword evidence="2" id="KW-0479">Metal-binding</keyword>
<dbReference type="EMBL" id="JACCBG010000001">
    <property type="protein sequence ID" value="NYD40597.1"/>
    <property type="molecule type" value="Genomic_DNA"/>
</dbReference>
<organism evidence="9 10">
    <name type="scientific">Nocardioides panaciterrulae</name>
    <dbReference type="NCBI Taxonomy" id="661492"/>
    <lineage>
        <taxon>Bacteria</taxon>
        <taxon>Bacillati</taxon>
        <taxon>Actinomycetota</taxon>
        <taxon>Actinomycetes</taxon>
        <taxon>Propionibacteriales</taxon>
        <taxon>Nocardioidaceae</taxon>
        <taxon>Nocardioides</taxon>
    </lineage>
</organism>
<dbReference type="GO" id="GO:0046872">
    <property type="term" value="F:metal ion binding"/>
    <property type="evidence" value="ECO:0007669"/>
    <property type="project" value="UniProtKB-KW"/>
</dbReference>
<dbReference type="RefSeq" id="WP_179662462.1">
    <property type="nucleotide sequence ID" value="NZ_JACCBG010000001.1"/>
</dbReference>
<name>A0A7Y9J9G7_9ACTN</name>
<dbReference type="GO" id="GO:0051537">
    <property type="term" value="F:2 iron, 2 sulfur cluster binding"/>
    <property type="evidence" value="ECO:0007669"/>
    <property type="project" value="UniProtKB-KW"/>
</dbReference>
<keyword evidence="6" id="KW-0238">DNA-binding</keyword>
<proteinExistence type="predicted"/>
<dbReference type="Proteomes" id="UP000535511">
    <property type="component" value="Unassembled WGS sequence"/>
</dbReference>
<dbReference type="NCBIfam" id="TIGR01950">
    <property type="entry name" value="SoxR"/>
    <property type="match status" value="1"/>
</dbReference>
<dbReference type="PROSITE" id="PS00552">
    <property type="entry name" value="HTH_MERR_1"/>
    <property type="match status" value="1"/>
</dbReference>
<evidence type="ECO:0000259" key="8">
    <source>
        <dbReference type="PROSITE" id="PS50937"/>
    </source>
</evidence>
<dbReference type="InterPro" id="IPR047057">
    <property type="entry name" value="MerR_fam"/>
</dbReference>
<dbReference type="Gene3D" id="1.10.1660.10">
    <property type="match status" value="1"/>
</dbReference>
<keyword evidence="3" id="KW-0408">Iron</keyword>
<dbReference type="GO" id="GO:0003700">
    <property type="term" value="F:DNA-binding transcription factor activity"/>
    <property type="evidence" value="ECO:0007669"/>
    <property type="project" value="InterPro"/>
</dbReference>
<evidence type="ECO:0000313" key="9">
    <source>
        <dbReference type="EMBL" id="NYD40597.1"/>
    </source>
</evidence>
<reference evidence="9 10" key="1">
    <citation type="submission" date="2020-07" db="EMBL/GenBank/DDBJ databases">
        <title>Sequencing the genomes of 1000 actinobacteria strains.</title>
        <authorList>
            <person name="Klenk H.-P."/>
        </authorList>
    </citation>
    <scope>NUCLEOTIDE SEQUENCE [LARGE SCALE GENOMIC DNA]</scope>
    <source>
        <strain evidence="9 10">DSM 21350</strain>
    </source>
</reference>
<dbReference type="AlphaFoldDB" id="A0A7Y9J9G7"/>
<dbReference type="PANTHER" id="PTHR30204">
    <property type="entry name" value="REDOX-CYCLING DRUG-SENSING TRANSCRIPTIONAL ACTIVATOR SOXR"/>
    <property type="match status" value="1"/>
</dbReference>
<keyword evidence="4" id="KW-0411">Iron-sulfur</keyword>
<dbReference type="PROSITE" id="PS50937">
    <property type="entry name" value="HTH_MERR_2"/>
    <property type="match status" value="1"/>
</dbReference>
<keyword evidence="7" id="KW-0804">Transcription</keyword>
<accession>A0A7Y9J9G7</accession>
<dbReference type="SMART" id="SM00422">
    <property type="entry name" value="HTH_MERR"/>
    <property type="match status" value="1"/>
</dbReference>
<dbReference type="CDD" id="cd01110">
    <property type="entry name" value="HTH_SoxR"/>
    <property type="match status" value="1"/>
</dbReference>
<evidence type="ECO:0000256" key="3">
    <source>
        <dbReference type="ARBA" id="ARBA00023004"/>
    </source>
</evidence>
<dbReference type="GO" id="GO:0003677">
    <property type="term" value="F:DNA binding"/>
    <property type="evidence" value="ECO:0007669"/>
    <property type="project" value="UniProtKB-KW"/>
</dbReference>
<dbReference type="GO" id="GO:0006979">
    <property type="term" value="P:response to oxidative stress"/>
    <property type="evidence" value="ECO:0007669"/>
    <property type="project" value="InterPro"/>
</dbReference>
<dbReference type="InterPro" id="IPR000551">
    <property type="entry name" value="MerR-type_HTH_dom"/>
</dbReference>
<dbReference type="InterPro" id="IPR009061">
    <property type="entry name" value="DNA-bd_dom_put_sf"/>
</dbReference>
<dbReference type="InterPro" id="IPR010211">
    <property type="entry name" value="Redox-sen_tscrpt-act_SoxR"/>
</dbReference>
<evidence type="ECO:0000256" key="6">
    <source>
        <dbReference type="ARBA" id="ARBA00023125"/>
    </source>
</evidence>
<feature type="domain" description="HTH merR-type" evidence="8">
    <location>
        <begin position="1"/>
        <end position="71"/>
    </location>
</feature>
<sequence>MHQLTIGQLSERAGVATSAIRFYESRGLVHSVRTTGNQRRFEQPTLRRLAFIRAAQRVGLTLEEVADALATLPEHRTPTKADWRRLSRDWRPRLDEQIERLERLRDKLDGCIGCGCLSLRTCALNNPHDEVADRGPGAVFLEPSAGGRGVSGRRRTP</sequence>
<keyword evidence="5" id="KW-0805">Transcription regulation</keyword>
<dbReference type="SUPFAM" id="SSF46955">
    <property type="entry name" value="Putative DNA-binding domain"/>
    <property type="match status" value="1"/>
</dbReference>
<evidence type="ECO:0000313" key="10">
    <source>
        <dbReference type="Proteomes" id="UP000535511"/>
    </source>
</evidence>
<protein>
    <submittedName>
        <fullName evidence="9">MerR family redox-sensitive transcriptional activator SoxR</fullName>
    </submittedName>
</protein>